<accession>A0A0T9LSC4</accession>
<dbReference type="Proteomes" id="UP000038750">
    <property type="component" value="Unassembled WGS sequence"/>
</dbReference>
<evidence type="ECO:0000313" key="1">
    <source>
        <dbReference type="EMBL" id="CNF20113.1"/>
    </source>
</evidence>
<protein>
    <submittedName>
        <fullName evidence="1">Uncharacterized protein</fullName>
    </submittedName>
</protein>
<name>A0A0T9LSC4_YERIN</name>
<dbReference type="AlphaFoldDB" id="A0A0T9LSC4"/>
<organism evidence="1 2">
    <name type="scientific">Yersinia intermedia</name>
    <dbReference type="NCBI Taxonomy" id="631"/>
    <lineage>
        <taxon>Bacteria</taxon>
        <taxon>Pseudomonadati</taxon>
        <taxon>Pseudomonadota</taxon>
        <taxon>Gammaproteobacteria</taxon>
        <taxon>Enterobacterales</taxon>
        <taxon>Yersiniaceae</taxon>
        <taxon>Yersinia</taxon>
    </lineage>
</organism>
<proteinExistence type="predicted"/>
<dbReference type="EMBL" id="CPZJ01000002">
    <property type="protein sequence ID" value="CNF20113.1"/>
    <property type="molecule type" value="Genomic_DNA"/>
</dbReference>
<gene>
    <name evidence="1" type="ORF">ERS008530_00673</name>
</gene>
<sequence>MKIRKHVPWEDYEKDFIREVAGVFSAALIAEKLERTKRAIEEKARILGVSLALKKAA</sequence>
<dbReference type="RefSeq" id="WP_155407349.1">
    <property type="nucleotide sequence ID" value="NZ_CBCPKE010000005.1"/>
</dbReference>
<dbReference type="OrthoDB" id="6627934at2"/>
<evidence type="ECO:0000313" key="2">
    <source>
        <dbReference type="Proteomes" id="UP000038750"/>
    </source>
</evidence>
<reference evidence="1 2" key="1">
    <citation type="submission" date="2015-03" db="EMBL/GenBank/DDBJ databases">
        <authorList>
            <person name="Murphy D."/>
        </authorList>
    </citation>
    <scope>NUCLEOTIDE SEQUENCE [LARGE SCALE GENOMIC DNA]</scope>
    <source>
        <strain evidence="1 2">BR165/97</strain>
    </source>
</reference>